<evidence type="ECO:0000313" key="2">
    <source>
        <dbReference type="Proteomes" id="UP000002009"/>
    </source>
</evidence>
<reference evidence="1 2" key="1">
    <citation type="journal article" date="2009" name="Science">
        <title>Green evolution and dynamic adaptations revealed by genomes of the marine picoeukaryotes Micromonas.</title>
        <authorList>
            <person name="Worden A.Z."/>
            <person name="Lee J.H."/>
            <person name="Mock T."/>
            <person name="Rouze P."/>
            <person name="Simmons M.P."/>
            <person name="Aerts A.L."/>
            <person name="Allen A.E."/>
            <person name="Cuvelier M.L."/>
            <person name="Derelle E."/>
            <person name="Everett M.V."/>
            <person name="Foulon E."/>
            <person name="Grimwood J."/>
            <person name="Gundlach H."/>
            <person name="Henrissat B."/>
            <person name="Napoli C."/>
            <person name="McDonald S.M."/>
            <person name="Parker M.S."/>
            <person name="Rombauts S."/>
            <person name="Salamov A."/>
            <person name="Von Dassow P."/>
            <person name="Badger J.H."/>
            <person name="Coutinho P.M."/>
            <person name="Demir E."/>
            <person name="Dubchak I."/>
            <person name="Gentemann C."/>
            <person name="Eikrem W."/>
            <person name="Gready J.E."/>
            <person name="John U."/>
            <person name="Lanier W."/>
            <person name="Lindquist E.A."/>
            <person name="Lucas S."/>
            <person name="Mayer K.F."/>
            <person name="Moreau H."/>
            <person name="Not F."/>
            <person name="Otillar R."/>
            <person name="Panaud O."/>
            <person name="Pangilinan J."/>
            <person name="Paulsen I."/>
            <person name="Piegu B."/>
            <person name="Poliakov A."/>
            <person name="Robbens S."/>
            <person name="Schmutz J."/>
            <person name="Toulza E."/>
            <person name="Wyss T."/>
            <person name="Zelensky A."/>
            <person name="Zhou K."/>
            <person name="Armbrust E.V."/>
            <person name="Bhattacharya D."/>
            <person name="Goodenough U.W."/>
            <person name="Van de Peer Y."/>
            <person name="Grigoriev I.V."/>
        </authorList>
    </citation>
    <scope>NUCLEOTIDE SEQUENCE [LARGE SCALE GENOMIC DNA]</scope>
    <source>
        <strain evidence="2">RCC299 / NOUM17</strain>
    </source>
</reference>
<dbReference type="OMA" id="NVPATWK"/>
<sequence length="62" mass="7158">KNRAKPHRCNDRVEDVIQAMFEGNPFLTVPPTVTLLRRCLNSEIGQEPEEPYLFLDLPPPVR</sequence>
<dbReference type="AlphaFoldDB" id="C1EBZ9"/>
<dbReference type="InParanoid" id="C1EBZ9"/>
<keyword evidence="2" id="KW-1185">Reference proteome</keyword>
<feature type="non-terminal residue" evidence="1">
    <location>
        <position position="1"/>
    </location>
</feature>
<gene>
    <name evidence="1" type="ORF">MICPUN_74819</name>
</gene>
<protein>
    <submittedName>
        <fullName evidence="1">Uncharacterized protein</fullName>
    </submittedName>
</protein>
<dbReference type="KEGG" id="mis:MICPUN_74819"/>
<name>C1EBZ9_MICCC</name>
<dbReference type="FunCoup" id="C1EBZ9">
    <property type="interactions" value="67"/>
</dbReference>
<dbReference type="GeneID" id="8246415"/>
<accession>C1EBZ9</accession>
<dbReference type="Proteomes" id="UP000002009">
    <property type="component" value="Chromosome 9"/>
</dbReference>
<proteinExistence type="predicted"/>
<dbReference type="EMBL" id="CP001329">
    <property type="protein sequence ID" value="ACO65504.1"/>
    <property type="molecule type" value="Genomic_DNA"/>
</dbReference>
<evidence type="ECO:0000313" key="1">
    <source>
        <dbReference type="EMBL" id="ACO65504.1"/>
    </source>
</evidence>
<dbReference type="RefSeq" id="XP_002504246.1">
    <property type="nucleotide sequence ID" value="XM_002504200.1"/>
</dbReference>
<dbReference type="eggNOG" id="ENOG502S3ZV">
    <property type="taxonomic scope" value="Eukaryota"/>
</dbReference>
<dbReference type="PANTHER" id="PTHR36706">
    <property type="entry name" value="UNNAMED PRODUCT"/>
    <property type="match status" value="1"/>
</dbReference>
<feature type="non-terminal residue" evidence="1">
    <location>
        <position position="62"/>
    </location>
</feature>
<organism evidence="1 2">
    <name type="scientific">Micromonas commoda (strain RCC299 / NOUM17 / CCMP2709)</name>
    <name type="common">Picoplanktonic green alga</name>
    <dbReference type="NCBI Taxonomy" id="296587"/>
    <lineage>
        <taxon>Eukaryota</taxon>
        <taxon>Viridiplantae</taxon>
        <taxon>Chlorophyta</taxon>
        <taxon>Mamiellophyceae</taxon>
        <taxon>Mamiellales</taxon>
        <taxon>Mamiellaceae</taxon>
        <taxon>Micromonas</taxon>
    </lineage>
</organism>
<dbReference type="OrthoDB" id="5516192at2759"/>